<dbReference type="PANTHER" id="PTHR48079">
    <property type="entry name" value="PROTEIN YEEZ"/>
    <property type="match status" value="1"/>
</dbReference>
<dbReference type="InterPro" id="IPR051783">
    <property type="entry name" value="NAD(P)-dependent_oxidoreduct"/>
</dbReference>
<dbReference type="Gene3D" id="3.40.50.720">
    <property type="entry name" value="NAD(P)-binding Rossmann-like Domain"/>
    <property type="match status" value="1"/>
</dbReference>
<dbReference type="InterPro" id="IPR036291">
    <property type="entry name" value="NAD(P)-bd_dom_sf"/>
</dbReference>
<keyword evidence="3" id="KW-1185">Reference proteome</keyword>
<dbReference type="GO" id="GO:0004029">
    <property type="term" value="F:aldehyde dehydrogenase (NAD+) activity"/>
    <property type="evidence" value="ECO:0007669"/>
    <property type="project" value="TreeGrafter"/>
</dbReference>
<proteinExistence type="predicted"/>
<sequence length="363" mass="39900">MTKKALITGASGFIGQHLARYLHQSGWDVRCLVRPTSDRSPFESDGFEFAEGSLSDLASLRKAVAGTDAVFHLAGVTKALRKQTLWDVNETGSRLLAQACADLKTPPTLVAVSSLAAGGPLVKLQPGEDVPQPYRLGRYRVRRETDPTSPVSNYGRSKLAGERAITAFADRIPISIVRPPIVIGPGDRDGFEMFRMISSMSVHLVPGWWPTLFSVIHVEDLAQTLVTVACHGERCSPRTGSLDEQHRTPSSEYGQGVYFVSDPTTVTYAELGKMIGRAIGKTKVRCIQVPPRIVRATALINQGMSYLRRRPHILGVDKSREAIATGWACDPGKLQRAGDLRLTSDLQTRLNQTALWYREHGWL</sequence>
<comment type="caution">
    <text evidence="2">The sequence shown here is derived from an EMBL/GenBank/DDBJ whole genome shotgun (WGS) entry which is preliminary data.</text>
</comment>
<dbReference type="PANTHER" id="PTHR48079:SF6">
    <property type="entry name" value="NAD(P)-BINDING DOMAIN-CONTAINING PROTEIN-RELATED"/>
    <property type="match status" value="1"/>
</dbReference>
<name>A0A7W5DZT2_9BACT</name>
<evidence type="ECO:0000259" key="1">
    <source>
        <dbReference type="Pfam" id="PF01370"/>
    </source>
</evidence>
<dbReference type="Pfam" id="PF01370">
    <property type="entry name" value="Epimerase"/>
    <property type="match status" value="1"/>
</dbReference>
<dbReference type="AlphaFoldDB" id="A0A7W5DZT2"/>
<reference evidence="2 3" key="1">
    <citation type="submission" date="2020-08" db="EMBL/GenBank/DDBJ databases">
        <title>Genomic Encyclopedia of Type Strains, Phase III (KMG-III): the genomes of soil and plant-associated and newly described type strains.</title>
        <authorList>
            <person name="Whitman W."/>
        </authorList>
    </citation>
    <scope>NUCLEOTIDE SEQUENCE [LARGE SCALE GENOMIC DNA]</scope>
    <source>
        <strain evidence="2 3">CECT 8075</strain>
    </source>
</reference>
<protein>
    <submittedName>
        <fullName evidence="2">Nucleoside-diphosphate-sugar epimerase</fullName>
    </submittedName>
</protein>
<gene>
    <name evidence="2" type="ORF">FHS27_003026</name>
</gene>
<evidence type="ECO:0000313" key="3">
    <source>
        <dbReference type="Proteomes" id="UP000536179"/>
    </source>
</evidence>
<organism evidence="2 3">
    <name type="scientific">Aporhodopirellula rubra</name>
    <dbReference type="NCBI Taxonomy" id="980271"/>
    <lineage>
        <taxon>Bacteria</taxon>
        <taxon>Pseudomonadati</taxon>
        <taxon>Planctomycetota</taxon>
        <taxon>Planctomycetia</taxon>
        <taxon>Pirellulales</taxon>
        <taxon>Pirellulaceae</taxon>
        <taxon>Aporhodopirellula</taxon>
    </lineage>
</organism>
<dbReference type="GO" id="GO:0005737">
    <property type="term" value="C:cytoplasm"/>
    <property type="evidence" value="ECO:0007669"/>
    <property type="project" value="TreeGrafter"/>
</dbReference>
<accession>A0A7W5DZT2</accession>
<dbReference type="Proteomes" id="UP000536179">
    <property type="component" value="Unassembled WGS sequence"/>
</dbReference>
<dbReference type="RefSeq" id="WP_184305570.1">
    <property type="nucleotide sequence ID" value="NZ_JACHXU010000009.1"/>
</dbReference>
<dbReference type="SUPFAM" id="SSF51735">
    <property type="entry name" value="NAD(P)-binding Rossmann-fold domains"/>
    <property type="match status" value="1"/>
</dbReference>
<dbReference type="InterPro" id="IPR001509">
    <property type="entry name" value="Epimerase_deHydtase"/>
</dbReference>
<evidence type="ECO:0000313" key="2">
    <source>
        <dbReference type="EMBL" id="MBB3207207.1"/>
    </source>
</evidence>
<dbReference type="EMBL" id="JACHXU010000009">
    <property type="protein sequence ID" value="MBB3207207.1"/>
    <property type="molecule type" value="Genomic_DNA"/>
</dbReference>
<feature type="domain" description="NAD-dependent epimerase/dehydratase" evidence="1">
    <location>
        <begin position="5"/>
        <end position="232"/>
    </location>
</feature>